<feature type="domain" description="DUF11" evidence="9">
    <location>
        <begin position="1223"/>
        <end position="1335"/>
    </location>
</feature>
<keyword evidence="8" id="KW-0812">Transmembrane</keyword>
<dbReference type="EMBL" id="CP017803">
    <property type="protein sequence ID" value="ATZ59276.1"/>
    <property type="molecule type" value="Genomic_DNA"/>
</dbReference>
<evidence type="ECO:0000313" key="11">
    <source>
        <dbReference type="Proteomes" id="UP000232133"/>
    </source>
</evidence>
<name>A0A2H4U597_METSM</name>
<keyword evidence="5" id="KW-0732">Signal</keyword>
<dbReference type="Proteomes" id="UP000232133">
    <property type="component" value="Chromosome"/>
</dbReference>
<dbReference type="InterPro" id="IPR012334">
    <property type="entry name" value="Pectin_lyas_fold"/>
</dbReference>
<protein>
    <recommendedName>
        <fullName evidence="9">DUF11 domain-containing protein</fullName>
    </recommendedName>
</protein>
<dbReference type="SUPFAM" id="SSF51126">
    <property type="entry name" value="Pectin lyase-like"/>
    <property type="match status" value="2"/>
</dbReference>
<dbReference type="Pfam" id="PF01345">
    <property type="entry name" value="DUF11"/>
    <property type="match status" value="6"/>
</dbReference>
<reference evidence="10 11" key="1">
    <citation type="submission" date="2016-10" db="EMBL/GenBank/DDBJ databases">
        <authorList>
            <person name="Varghese N."/>
        </authorList>
    </citation>
    <scope>NUCLEOTIDE SEQUENCE [LARGE SCALE GENOMIC DNA]</scope>
    <source>
        <strain evidence="10 11">KB11</strain>
    </source>
</reference>
<keyword evidence="7" id="KW-0998">Cell outer membrane</keyword>
<dbReference type="InterPro" id="IPR013783">
    <property type="entry name" value="Ig-like_fold"/>
</dbReference>
<dbReference type="Gene3D" id="2.60.40.3080">
    <property type="match status" value="1"/>
</dbReference>
<evidence type="ECO:0000256" key="5">
    <source>
        <dbReference type="ARBA" id="ARBA00022729"/>
    </source>
</evidence>
<keyword evidence="8" id="KW-1133">Transmembrane helix</keyword>
<keyword evidence="6 8" id="KW-0472">Membrane</keyword>
<dbReference type="InterPro" id="IPR011050">
    <property type="entry name" value="Pectin_lyase_fold/virulence"/>
</dbReference>
<evidence type="ECO:0000256" key="4">
    <source>
        <dbReference type="ARBA" id="ARBA00022525"/>
    </source>
</evidence>
<dbReference type="SMART" id="SM00710">
    <property type="entry name" value="PbH1"/>
    <property type="match status" value="7"/>
</dbReference>
<organism evidence="10 11">
    <name type="scientific">Methanobrevibacter smithii</name>
    <dbReference type="NCBI Taxonomy" id="2173"/>
    <lineage>
        <taxon>Archaea</taxon>
        <taxon>Methanobacteriati</taxon>
        <taxon>Methanobacteriota</taxon>
        <taxon>Methanomada group</taxon>
        <taxon>Methanobacteria</taxon>
        <taxon>Methanobacteriales</taxon>
        <taxon>Methanobacteriaceae</taxon>
        <taxon>Methanobrevibacter</taxon>
    </lineage>
</organism>
<evidence type="ECO:0000256" key="2">
    <source>
        <dbReference type="ARBA" id="ARBA00004442"/>
    </source>
</evidence>
<dbReference type="PANTHER" id="PTHR34819:SF3">
    <property type="entry name" value="CELL SURFACE PROTEIN"/>
    <property type="match status" value="1"/>
</dbReference>
<dbReference type="Gene3D" id="2.160.20.10">
    <property type="entry name" value="Single-stranded right-handed beta-helix, Pectin lyase-like"/>
    <property type="match status" value="1"/>
</dbReference>
<evidence type="ECO:0000256" key="1">
    <source>
        <dbReference type="ARBA" id="ARBA00004196"/>
    </source>
</evidence>
<evidence type="ECO:0000256" key="6">
    <source>
        <dbReference type="ARBA" id="ARBA00023136"/>
    </source>
</evidence>
<keyword evidence="4" id="KW-0964">Secreted</keyword>
<proteinExistence type="predicted"/>
<dbReference type="NCBIfam" id="TIGR01451">
    <property type="entry name" value="B_ant_repeat"/>
    <property type="match status" value="6"/>
</dbReference>
<sequence length="1414" mass="153684">MFKNKQKHFLISVLLMILFLAASGTAFSADLNETSEVPEVSVCKDNLENSQNDVVGSSEITLNGGKFSDIQKAIDNVGDGGTIHLNGYYSAQNNDSVIYVNKNIRIAGGLDTVLDGKNISCIFSIQKTGSNCQISNLKFVNGMDVHGGAMIILGKNVVVENSVFENNYANHSGGAIYVLSIFNDSGRYPEEGENLIIKNCNFTNNFAQVAAGAIGVYGNNTQVIGCNFVSNKVKPAINHKSYGGAIQIGRDEYNLCSYVVNCNFMGNEAIAHDLNNSHGGAGCVRAGITYQNCKFINNSADQGGALTYHASGIIEDCVFINNSAKLYGGALSTGYMDMDMDLKVINCNFEQNNAPYGGAVQLKGKNIEIQNSVFNKNTAAVNGGAINIVAKTVAIGGTEFNKNTAHVNGGAIYINGNKTVIEDSSFMANEAIPDVKKLDDGLGGAIYINSSSATINKNIFNNNVARNGSAIYYDKSGLNCIISDNAMAENQAWVYALPIYAKSIYYGEDCEVSATLFGGNNIAKYNDLFVSNAIYNNAKQDKIKVNGETPILGAVDNGKLYQDSREYNMDILLTVTHEDGSVAFNKTLKSDFKGQVSNILKNLKPGRYKISATHFEDTYYKYIANVTYFSVFPKADLQLNKSSNLINANYGDIVIWTLKITNNGPNVGTGIRLKDLIPDGLIILSCDDENYNKKTGILNIDSLNMGESKIINIKTLVNKTGTFINEASVSGNEYDWDLKNNNDSAGINVNPSADLAVEILVNDTNPKFNSLVKWTLRVTNNGPDEATGVVVCDLLSKDLIYLSSTGNYDVKSGLWNIETLESGKSVSIDIVTLVNKTGKIANDASVSGKEYDWNLSNNYDNKSIAVDVCADLAIKKLVNDTNPKFNSLVEWTLRVTNNGPDTATGVVVCDILPEGLISIDKSFNGTWNVGKLLNNQTKELTIICLVNKTGKLVNIADIAGNEYDCNLTNNIVNKSIEVAQSADLFVKKYVNNTSPDFGEIIKWSVVVSNNGPDIATNVQVNDLLDDGLIFVKSSSTKGNYDVKSGIWTIDSLAPETDETLNIYCKVNKIGKILNFVSVNSTQYDWNESNNHDNESVNAVKIADLSVIKLINNSNPNYNDLIKWTIIVSNNGPNMATGVIVNDLLPKSVEYISSYLSKGFYNPVNGIWDVGNLNAGEKLQLNIVSKIVKTGDITNVVNVKGNEKDSNLTNNHFEKSVHVKPAADLSIEKSVSKQEVNINDLIEYVIEITNNGPDSAENIKVSELLNPNLKVISFESTKGNFNNTNNVLTIDSLAYGEKVRLTINAAANACGKFENKVAVSSDTFDYDKSNNQDGTSVFVSENTTEKIENPVNDTYLLVLTKNSLQKSMISKLENLTHPQSLTSIELPKTGLPIVLLLLVSMISIGFLPIKISKKR</sequence>
<dbReference type="InterPro" id="IPR001434">
    <property type="entry name" value="OmcB-like_DUF11"/>
</dbReference>
<dbReference type="PANTHER" id="PTHR34819">
    <property type="entry name" value="LARGE CYSTEINE-RICH PERIPLASMIC PROTEIN OMCB"/>
    <property type="match status" value="1"/>
</dbReference>
<comment type="subcellular location">
    <subcellularLocation>
        <location evidence="1">Cell envelope</location>
    </subcellularLocation>
    <subcellularLocation>
        <location evidence="2">Cell outer membrane</location>
    </subcellularLocation>
    <subcellularLocation>
        <location evidence="3">Secreted</location>
    </subcellularLocation>
</comment>
<evidence type="ECO:0000256" key="7">
    <source>
        <dbReference type="ARBA" id="ARBA00023237"/>
    </source>
</evidence>
<dbReference type="InterPro" id="IPR006626">
    <property type="entry name" value="PbH1"/>
</dbReference>
<evidence type="ECO:0000313" key="10">
    <source>
        <dbReference type="EMBL" id="ATZ59276.1"/>
    </source>
</evidence>
<gene>
    <name evidence="10" type="ORF">BK798_02025</name>
</gene>
<dbReference type="NCBIfam" id="TIGR01376">
    <property type="entry name" value="POMP_repeat"/>
    <property type="match status" value="2"/>
</dbReference>
<feature type="transmembrane region" description="Helical" evidence="8">
    <location>
        <begin position="1389"/>
        <end position="1408"/>
    </location>
</feature>
<accession>A0A2H4U597</accession>
<evidence type="ECO:0000256" key="8">
    <source>
        <dbReference type="SAM" id="Phobius"/>
    </source>
</evidence>
<dbReference type="InterPro" id="IPR047589">
    <property type="entry name" value="DUF11_rpt"/>
</dbReference>
<feature type="domain" description="DUF11" evidence="9">
    <location>
        <begin position="871"/>
        <end position="974"/>
    </location>
</feature>
<dbReference type="InterPro" id="IPR003368">
    <property type="entry name" value="POMP_repeat"/>
</dbReference>
<dbReference type="RefSeq" id="WP_100815251.1">
    <property type="nucleotide sequence ID" value="NZ_CP017803.1"/>
</dbReference>
<evidence type="ECO:0000256" key="3">
    <source>
        <dbReference type="ARBA" id="ARBA00004613"/>
    </source>
</evidence>
<feature type="domain" description="DUF11" evidence="9">
    <location>
        <begin position="636"/>
        <end position="746"/>
    </location>
</feature>
<feature type="domain" description="DUF11" evidence="9">
    <location>
        <begin position="754"/>
        <end position="863"/>
    </location>
</feature>
<feature type="domain" description="DUF11" evidence="9">
    <location>
        <begin position="983"/>
        <end position="1095"/>
    </location>
</feature>
<dbReference type="GO" id="GO:0005576">
    <property type="term" value="C:extracellular region"/>
    <property type="evidence" value="ECO:0007669"/>
    <property type="project" value="UniProtKB-SubCell"/>
</dbReference>
<dbReference type="Pfam" id="PF02415">
    <property type="entry name" value="Chlam_PMP"/>
    <property type="match status" value="2"/>
</dbReference>
<dbReference type="InterPro" id="IPR051172">
    <property type="entry name" value="Chlamydia_OmcB"/>
</dbReference>
<dbReference type="Gene3D" id="2.60.40.10">
    <property type="entry name" value="Immunoglobulins"/>
    <property type="match status" value="4"/>
</dbReference>
<dbReference type="GeneID" id="35118117"/>
<feature type="domain" description="DUF11" evidence="9">
    <location>
        <begin position="1103"/>
        <end position="1212"/>
    </location>
</feature>
<evidence type="ECO:0000259" key="9">
    <source>
        <dbReference type="Pfam" id="PF01345"/>
    </source>
</evidence>